<evidence type="ECO:0000259" key="3">
    <source>
        <dbReference type="Pfam" id="PF20455"/>
    </source>
</evidence>
<evidence type="ECO:0000313" key="5">
    <source>
        <dbReference type="Proteomes" id="UP000258127"/>
    </source>
</evidence>
<evidence type="ECO:0000313" key="4">
    <source>
        <dbReference type="EMBL" id="AXO87918.1"/>
    </source>
</evidence>
<dbReference type="Proteomes" id="UP000258127">
    <property type="component" value="Chromosome"/>
</dbReference>
<dbReference type="RefSeq" id="WP_116887943.1">
    <property type="nucleotide sequence ID" value="NZ_CP031641.1"/>
</dbReference>
<evidence type="ECO:0000256" key="1">
    <source>
        <dbReference type="SAM" id="MobiDB-lite"/>
    </source>
</evidence>
<feature type="region of interest" description="Disordered" evidence="1">
    <location>
        <begin position="358"/>
        <end position="398"/>
    </location>
</feature>
<accession>A0AAI8KB31</accession>
<dbReference type="Pfam" id="PF20455">
    <property type="entry name" value="DUF6708"/>
    <property type="match status" value="1"/>
</dbReference>
<feature type="transmembrane region" description="Helical" evidence="2">
    <location>
        <begin position="290"/>
        <end position="312"/>
    </location>
</feature>
<dbReference type="InterPro" id="IPR046554">
    <property type="entry name" value="DUF6708"/>
</dbReference>
<evidence type="ECO:0000256" key="2">
    <source>
        <dbReference type="SAM" id="Phobius"/>
    </source>
</evidence>
<keyword evidence="2" id="KW-1133">Transmembrane helix</keyword>
<protein>
    <recommendedName>
        <fullName evidence="3">DUF6708 domain-containing protein</fullName>
    </recommendedName>
</protein>
<reference evidence="4 5" key="1">
    <citation type="submission" date="2018-08" db="EMBL/GenBank/DDBJ databases">
        <authorList>
            <person name="Lee Y."/>
            <person name="Kakembo D."/>
        </authorList>
    </citation>
    <scope>NUCLEOTIDE SEQUENCE [LARGE SCALE GENOMIC DNA]</scope>
    <source>
        <strain evidence="4 5">JBCS1880</strain>
    </source>
</reference>
<organism evidence="4 5">
    <name type="scientific">Pseudomonas parafulva</name>
    <dbReference type="NCBI Taxonomy" id="157782"/>
    <lineage>
        <taxon>Bacteria</taxon>
        <taxon>Pseudomonadati</taxon>
        <taxon>Pseudomonadota</taxon>
        <taxon>Gammaproteobacteria</taxon>
        <taxon>Pseudomonadales</taxon>
        <taxon>Pseudomonadaceae</taxon>
        <taxon>Pseudomonas</taxon>
    </lineage>
</organism>
<proteinExistence type="predicted"/>
<sequence length="398" mass="45861">MYFVEWLTWLSYIDPKEERDAFNKQHKQPKLKDIYESDDLEMLASAKSSACDTPKSRGPVYIYNKQVLEMRIGMWEDKRGLISILSLALIAYSLVNIATTLEDIIFLSGLLLNYNGEPYGEKLFMVSFFLTMGLGTLALYLKFGLRFTRFEMFTSRHLLIRFNRTTQQVYLHRPSYCGGIVTLPWHGVMCSGSDKKYAAAGSLGVPLVLIWPPSFTGTLHPELVHVGKATNNFAELQAEWEFIRRFMDEGPEGLPRPHITSHFPWPWQAFTPQFEGLTHYFRTSSRITKIGLLLISPAFLIIGTGHWLSLMLCWKPRWPKIIREAGLPGKPVPPFTTLDDYPPAIQERLRENAYLWAARPGKRPERKKRTSTRKPKTEVETSTFEKEIPCETHRADRP</sequence>
<dbReference type="EMBL" id="CP031641">
    <property type="protein sequence ID" value="AXO87918.1"/>
    <property type="molecule type" value="Genomic_DNA"/>
</dbReference>
<gene>
    <name evidence="4" type="ORF">DZC75_07840</name>
</gene>
<feature type="domain" description="DUF6708" evidence="3">
    <location>
        <begin position="140"/>
        <end position="323"/>
    </location>
</feature>
<feature type="transmembrane region" description="Helical" evidence="2">
    <location>
        <begin position="123"/>
        <end position="143"/>
    </location>
</feature>
<feature type="compositionally biased region" description="Basic and acidic residues" evidence="1">
    <location>
        <begin position="375"/>
        <end position="398"/>
    </location>
</feature>
<keyword evidence="5" id="KW-1185">Reference proteome</keyword>
<keyword evidence="2" id="KW-0472">Membrane</keyword>
<dbReference type="AlphaFoldDB" id="A0AAI8KB31"/>
<feature type="compositionally biased region" description="Basic residues" evidence="1">
    <location>
        <begin position="360"/>
        <end position="374"/>
    </location>
</feature>
<keyword evidence="2" id="KW-0812">Transmembrane</keyword>
<feature type="transmembrane region" description="Helical" evidence="2">
    <location>
        <begin position="80"/>
        <end position="111"/>
    </location>
</feature>
<name>A0AAI8KB31_9PSED</name>